<feature type="region of interest" description="Disordered" evidence="1">
    <location>
        <begin position="156"/>
        <end position="175"/>
    </location>
</feature>
<organism evidence="3 4">
    <name type="scientific">Circinella minor</name>
    <dbReference type="NCBI Taxonomy" id="1195481"/>
    <lineage>
        <taxon>Eukaryota</taxon>
        <taxon>Fungi</taxon>
        <taxon>Fungi incertae sedis</taxon>
        <taxon>Mucoromycota</taxon>
        <taxon>Mucoromycotina</taxon>
        <taxon>Mucoromycetes</taxon>
        <taxon>Mucorales</taxon>
        <taxon>Lichtheimiaceae</taxon>
        <taxon>Circinella</taxon>
    </lineage>
</organism>
<dbReference type="EMBL" id="JAEPRB010000532">
    <property type="protein sequence ID" value="KAG2215269.1"/>
    <property type="molecule type" value="Genomic_DNA"/>
</dbReference>
<evidence type="ECO:0000256" key="1">
    <source>
        <dbReference type="SAM" id="MobiDB-lite"/>
    </source>
</evidence>
<reference evidence="3 4" key="1">
    <citation type="submission" date="2020-12" db="EMBL/GenBank/DDBJ databases">
        <title>Metabolic potential, ecology and presence of endohyphal bacteria is reflected in genomic diversity of Mucoromycotina.</title>
        <authorList>
            <person name="Muszewska A."/>
            <person name="Okrasinska A."/>
            <person name="Steczkiewicz K."/>
            <person name="Drgas O."/>
            <person name="Orlowska M."/>
            <person name="Perlinska-Lenart U."/>
            <person name="Aleksandrzak-Piekarczyk T."/>
            <person name="Szatraj K."/>
            <person name="Zielenkiewicz U."/>
            <person name="Pilsyk S."/>
            <person name="Malc E."/>
            <person name="Mieczkowski P."/>
            <person name="Kruszewska J.S."/>
            <person name="Biernat P."/>
            <person name="Pawlowska J."/>
        </authorList>
    </citation>
    <scope>NUCLEOTIDE SEQUENCE [LARGE SCALE GENOMIC DNA]</scope>
    <source>
        <strain evidence="3 4">CBS 142.35</strain>
    </source>
</reference>
<dbReference type="AlphaFoldDB" id="A0A8H7RQK0"/>
<evidence type="ECO:0000313" key="4">
    <source>
        <dbReference type="Proteomes" id="UP000646827"/>
    </source>
</evidence>
<name>A0A8H7RQK0_9FUNG</name>
<feature type="non-terminal residue" evidence="3">
    <location>
        <position position="1"/>
    </location>
</feature>
<dbReference type="Proteomes" id="UP000646827">
    <property type="component" value="Unassembled WGS sequence"/>
</dbReference>
<dbReference type="Pfam" id="PF05347">
    <property type="entry name" value="Complex1_LYR"/>
    <property type="match status" value="1"/>
</dbReference>
<evidence type="ECO:0000259" key="2">
    <source>
        <dbReference type="Pfam" id="PF05347"/>
    </source>
</evidence>
<dbReference type="OrthoDB" id="2571149at2759"/>
<keyword evidence="4" id="KW-1185">Reference proteome</keyword>
<comment type="caution">
    <text evidence="3">The sequence shown here is derived from an EMBL/GenBank/DDBJ whole genome shotgun (WGS) entry which is preliminary data.</text>
</comment>
<dbReference type="InterPro" id="IPR008011">
    <property type="entry name" value="Complex1_LYR_dom"/>
</dbReference>
<protein>
    <recommendedName>
        <fullName evidence="2">Complex 1 LYR protein domain-containing protein</fullName>
    </recommendedName>
</protein>
<feature type="domain" description="Complex 1 LYR protein" evidence="2">
    <location>
        <begin position="19"/>
        <end position="75"/>
    </location>
</feature>
<dbReference type="CDD" id="cd20273">
    <property type="entry name" value="Complex1_LYR_unchar"/>
    <property type="match status" value="1"/>
</dbReference>
<evidence type="ECO:0000313" key="3">
    <source>
        <dbReference type="EMBL" id="KAG2215269.1"/>
    </source>
</evidence>
<sequence length="268" mass="31492">LNQGYTLNYFPSLQKIKKKTLDLYKSLLKSTRSLKDVNQHHFLINTIRERFRFHKHESSRPRILGLLREGNEALRILEEAPHNSIYMERINALAEAKAGPLKNSVEKLRRIPNLKIRALAIKDIRSRTLKRRNHDSKNHIPGSDIVRKLARIPDSLTTTTTTTTHQEKNQKKPKMIKRKPYQIVKTITAQGFTFKRLRGWRQPVKTAMMIKKRIKKSQQWTNHQQTIESLLDIISHEQLFYDTLGVNNHLKDYSKFSSILWKGEGKKK</sequence>
<dbReference type="InterPro" id="IPR046896">
    <property type="entry name" value="Cup1-like_N"/>
</dbReference>
<proteinExistence type="predicted"/>
<accession>A0A8H7RQK0</accession>
<gene>
    <name evidence="3" type="ORF">INT45_008191</name>
</gene>